<protein>
    <submittedName>
        <fullName evidence="2">Uncharacterized protein</fullName>
    </submittedName>
</protein>
<feature type="region of interest" description="Disordered" evidence="1">
    <location>
        <begin position="1"/>
        <end position="55"/>
    </location>
</feature>
<sequence>MEDVGAATRTGRTEEPRTGRIRTCRPAFRRPDADRSADPYGGEEDPEPQIVRGED</sequence>
<dbReference type="EMBL" id="JBHTRV010000048">
    <property type="protein sequence ID" value="MFE5985344.1"/>
    <property type="molecule type" value="Genomic_DNA"/>
</dbReference>
<dbReference type="RefSeq" id="WP_386253909.1">
    <property type="nucleotide sequence ID" value="NZ_JBHTRV010000048.1"/>
</dbReference>
<evidence type="ECO:0000313" key="3">
    <source>
        <dbReference type="Proteomes" id="UP001600424"/>
    </source>
</evidence>
<name>A0ABW6J956_STRWE</name>
<evidence type="ECO:0000256" key="1">
    <source>
        <dbReference type="SAM" id="MobiDB-lite"/>
    </source>
</evidence>
<gene>
    <name evidence="2" type="ORF">ACFQ63_37300</name>
</gene>
<reference evidence="2 3" key="1">
    <citation type="submission" date="2024-09" db="EMBL/GenBank/DDBJ databases">
        <title>The Natural Products Discovery Center: Release of the First 8490 Sequenced Strains for Exploring Actinobacteria Biosynthetic Diversity.</title>
        <authorList>
            <person name="Kalkreuter E."/>
            <person name="Kautsar S.A."/>
            <person name="Yang D."/>
            <person name="Bader C.D."/>
            <person name="Teijaro C.N."/>
            <person name="Fluegel L."/>
            <person name="Davis C.M."/>
            <person name="Simpson J.R."/>
            <person name="Lauterbach L."/>
            <person name="Steele A.D."/>
            <person name="Gui C."/>
            <person name="Meng S."/>
            <person name="Li G."/>
            <person name="Viehrig K."/>
            <person name="Ye F."/>
            <person name="Su P."/>
            <person name="Kiefer A.F."/>
            <person name="Nichols A."/>
            <person name="Cepeda A.J."/>
            <person name="Yan W."/>
            <person name="Fan B."/>
            <person name="Jiang Y."/>
            <person name="Adhikari A."/>
            <person name="Zheng C.-J."/>
            <person name="Schuster L."/>
            <person name="Cowan T.M."/>
            <person name="Smanski M.J."/>
            <person name="Chevrette M.G."/>
            <person name="De Carvalho L.P.S."/>
            <person name="Shen B."/>
        </authorList>
    </citation>
    <scope>NUCLEOTIDE SEQUENCE [LARGE SCALE GENOMIC DNA]</scope>
    <source>
        <strain evidence="2 3">NPDC056472</strain>
    </source>
</reference>
<organism evidence="2 3">
    <name type="scientific">Streptomyces wedmorensis</name>
    <dbReference type="NCBI Taxonomy" id="43759"/>
    <lineage>
        <taxon>Bacteria</taxon>
        <taxon>Bacillati</taxon>
        <taxon>Actinomycetota</taxon>
        <taxon>Actinomycetes</taxon>
        <taxon>Kitasatosporales</taxon>
        <taxon>Streptomycetaceae</taxon>
        <taxon>Streptomyces</taxon>
    </lineage>
</organism>
<evidence type="ECO:0000313" key="2">
    <source>
        <dbReference type="EMBL" id="MFE5985344.1"/>
    </source>
</evidence>
<accession>A0ABW6J956</accession>
<comment type="caution">
    <text evidence="2">The sequence shown here is derived from an EMBL/GenBank/DDBJ whole genome shotgun (WGS) entry which is preliminary data.</text>
</comment>
<dbReference type="Proteomes" id="UP001600424">
    <property type="component" value="Unassembled WGS sequence"/>
</dbReference>
<proteinExistence type="predicted"/>
<keyword evidence="3" id="KW-1185">Reference proteome</keyword>